<name>A0A6G0WSD5_9STRA</name>
<protein>
    <submittedName>
        <fullName evidence="1">Uncharacterized protein</fullName>
    </submittedName>
</protein>
<dbReference type="InterPro" id="IPR032675">
    <property type="entry name" value="LRR_dom_sf"/>
</dbReference>
<accession>A0A6G0WSD5</accession>
<dbReference type="Proteomes" id="UP000481153">
    <property type="component" value="Unassembled WGS sequence"/>
</dbReference>
<dbReference type="AlphaFoldDB" id="A0A6G0WSD5"/>
<dbReference type="EMBL" id="VJMJ01000155">
    <property type="protein sequence ID" value="KAF0730337.1"/>
    <property type="molecule type" value="Genomic_DNA"/>
</dbReference>
<dbReference type="VEuPathDB" id="FungiDB:AeMF1_012534"/>
<organism evidence="1 2">
    <name type="scientific">Aphanomyces euteiches</name>
    <dbReference type="NCBI Taxonomy" id="100861"/>
    <lineage>
        <taxon>Eukaryota</taxon>
        <taxon>Sar</taxon>
        <taxon>Stramenopiles</taxon>
        <taxon>Oomycota</taxon>
        <taxon>Saprolegniomycetes</taxon>
        <taxon>Saprolegniales</taxon>
        <taxon>Verrucalvaceae</taxon>
        <taxon>Aphanomyces</taxon>
    </lineage>
</organism>
<sequence length="676" mass="76581">MASKDDLIARKNDREEQLKQVYATIEAYAPTYEVVIETLERHLQSNMTPDGVGQWFDLYVRVVDLAVEIRRGEIRHQTQRKFKYRSRTKTCHTNATTNGLGIDDGNALINELDKLYRQLKKRKPMQLDTLESQLDILDRDTIGPLDKRISECKKRMENSKSVYYTACSLTVHGDLHVELIVRQGNSIVVQKRRRCENLESCTCPIDAEPWKNFQIKPPAKAPQAIQMPKEATNVPDVNLNDLKKSFGIDVEERERNLEAFQKELQGVVIDETEESEPNTKRVRVSASVNELKIDEAQTALLRAIASTFKRTANGMCQLLYNILPWGDTPSYEKMDVATRAIDLMSLRVETWNMHDLAMSPVEMTTFASVLTEKECLRRLANFNLRGIRVKPTLWALPLNAFATLPALQHLDISYNTLESHGPALEAIFKKCLSLKTINLDSSRLKDAETNLLQGLAENFGQGQLKRISLADNILSRAFLVKFFRLVAGADLDTINLRYVTTTALHEEEEGNYDFEKLPVRHLHLDYSGLANDNTFVLSLAKSVGNSCELLSLDMSSQSNPHESGLSELINKLAAYGELRRLSMRGVISMNSIVWDTLVQQGLRKCVTLEFTTLETTAEKYVDSLQPDNLPVLRDIHFSIETSSSPGFPSTEEWRSRLASRLPALSNIDVVVFTRKS</sequence>
<proteinExistence type="predicted"/>
<comment type="caution">
    <text evidence="1">The sequence shown here is derived from an EMBL/GenBank/DDBJ whole genome shotgun (WGS) entry which is preliminary data.</text>
</comment>
<keyword evidence="2" id="KW-1185">Reference proteome</keyword>
<evidence type="ECO:0000313" key="1">
    <source>
        <dbReference type="EMBL" id="KAF0730337.1"/>
    </source>
</evidence>
<dbReference type="Gene3D" id="3.80.10.10">
    <property type="entry name" value="Ribonuclease Inhibitor"/>
    <property type="match status" value="1"/>
</dbReference>
<gene>
    <name evidence="1" type="ORF">Ae201684_012335</name>
</gene>
<dbReference type="SUPFAM" id="SSF52047">
    <property type="entry name" value="RNI-like"/>
    <property type="match status" value="1"/>
</dbReference>
<reference evidence="1 2" key="1">
    <citation type="submission" date="2019-07" db="EMBL/GenBank/DDBJ databases">
        <title>Genomics analysis of Aphanomyces spp. identifies a new class of oomycete effector associated with host adaptation.</title>
        <authorList>
            <person name="Gaulin E."/>
        </authorList>
    </citation>
    <scope>NUCLEOTIDE SEQUENCE [LARGE SCALE GENOMIC DNA]</scope>
    <source>
        <strain evidence="1 2">ATCC 201684</strain>
    </source>
</reference>
<evidence type="ECO:0000313" key="2">
    <source>
        <dbReference type="Proteomes" id="UP000481153"/>
    </source>
</evidence>